<dbReference type="GO" id="GO:0006665">
    <property type="term" value="P:sphingolipid metabolic process"/>
    <property type="evidence" value="ECO:0007669"/>
    <property type="project" value="UniProtKB-UniPathway"/>
</dbReference>
<accession>A0A0D6QUT2</accession>
<evidence type="ECO:0000313" key="11">
    <source>
        <dbReference type="EMBL" id="JAG94216.1"/>
    </source>
</evidence>
<dbReference type="GO" id="GO:0009102">
    <property type="term" value="P:biotin biosynthetic process"/>
    <property type="evidence" value="ECO:0007669"/>
    <property type="project" value="TreeGrafter"/>
</dbReference>
<comment type="cofactor">
    <cofactor evidence="1 9">
        <name>pyridoxal 5'-phosphate</name>
        <dbReference type="ChEBI" id="CHEBI:597326"/>
    </cofactor>
</comment>
<keyword evidence="8" id="KW-0746">Sphingolipid metabolism</keyword>
<dbReference type="InterPro" id="IPR004839">
    <property type="entry name" value="Aminotransferase_I/II_large"/>
</dbReference>
<evidence type="ECO:0000256" key="8">
    <source>
        <dbReference type="ARBA" id="ARBA00022919"/>
    </source>
</evidence>
<comment type="pathway">
    <text evidence="4">Sphingolipid metabolism.</text>
</comment>
<keyword evidence="7 9" id="KW-0663">Pyridoxal phosphate</keyword>
<dbReference type="GO" id="GO:0030170">
    <property type="term" value="F:pyridoxal phosphate binding"/>
    <property type="evidence" value="ECO:0007669"/>
    <property type="project" value="InterPro"/>
</dbReference>
<dbReference type="InterPro" id="IPR015424">
    <property type="entry name" value="PyrdxlP-dep_Trfase"/>
</dbReference>
<reference evidence="11" key="1">
    <citation type="submission" date="2015-03" db="EMBL/GenBank/DDBJ databases">
        <title>A transcriptome of Araucaria cunninghamii, an australian fine timber species.</title>
        <authorList>
            <person name="Jing Yi C.J.Y."/>
            <person name="Yin San L.Y.S."/>
            <person name="Abdul Karim S.S."/>
            <person name="Wan Azmi N.N."/>
            <person name="Hercus R.R."/>
            <person name="Croft L.L."/>
        </authorList>
    </citation>
    <scope>NUCLEOTIDE SEQUENCE</scope>
    <source>
        <strain evidence="11">MI0301</strain>
        <tissue evidence="11">Leaf</tissue>
    </source>
</reference>
<dbReference type="GO" id="GO:0016740">
    <property type="term" value="F:transferase activity"/>
    <property type="evidence" value="ECO:0007669"/>
    <property type="project" value="UniProtKB-KW"/>
</dbReference>
<evidence type="ECO:0000256" key="6">
    <source>
        <dbReference type="ARBA" id="ARBA00022679"/>
    </source>
</evidence>
<dbReference type="EMBL" id="GCKF01044283">
    <property type="protein sequence ID" value="JAG94216.1"/>
    <property type="molecule type" value="Transcribed_RNA"/>
</dbReference>
<comment type="subcellular location">
    <subcellularLocation>
        <location evidence="2">Endoplasmic reticulum membrane</location>
        <topology evidence="2">Single-pass membrane protein</topology>
    </subcellularLocation>
</comment>
<evidence type="ECO:0000256" key="7">
    <source>
        <dbReference type="ARBA" id="ARBA00022898"/>
    </source>
</evidence>
<keyword evidence="8" id="KW-0443">Lipid metabolism</keyword>
<dbReference type="UniPathway" id="UPA00222"/>
<keyword evidence="6" id="KW-0808">Transferase</keyword>
<evidence type="ECO:0000256" key="5">
    <source>
        <dbReference type="ARBA" id="ARBA00010008"/>
    </source>
</evidence>
<dbReference type="PANTHER" id="PTHR13693:SF77">
    <property type="entry name" value="8-AMINO-7-OXONONANOATE SYNTHASE"/>
    <property type="match status" value="1"/>
</dbReference>
<dbReference type="InterPro" id="IPR001917">
    <property type="entry name" value="Aminotrans_II_pyridoxalP_BS"/>
</dbReference>
<sequence>MAETSWDLWLDEALHKLEKLKRLRSLRPLFPVTLEGRGVLSSLDVSPPLMVSDGNKEEEMLEEFETYESPGPWDRSAVEVEISEATFQQWTNNLCSTGEEICNFDIVLDHLLDARPQLFRKLLLFSGNDYLGLSAHPTVRSAAAKAAQEHGMGPKGSALICGYTCHHRLLESTLADLKKKEDSLLCPTGFAANMAVMTALGSISSLLSLNGRPKNEEKIAIFSDALNHASIIDGIRLAERQREAESFVYRHCDMTHLDQLLSCCKLKKKVVVTDSLFSMDGDFAPMVELVELRKKHGFLLVIDDAHGTLVCGKDGGGVAEEFNVERYIDICIGTLSKAVGCQGGFIASSKKWKQLIQSKGRSFIFSTSLSVPAVAAAHAALLVAREEKWRQKAVWQRVEEFSSATGLHFLSPIIPLVIGDEEKALQASKQLLEAGFHVSAIRPPTVPANSCRLRITLSAAHTAADVKGLATAVAPWISSTNSVVKAYGLSVSSSCLSQHTQGSKLCEDQDGVVVGHGSKPCPLRLLCNNSKL</sequence>
<comment type="similarity">
    <text evidence="5">Belongs to the class-II pyridoxal-phosphate-dependent aminotransferase family. BioF subfamily.</text>
</comment>
<evidence type="ECO:0000256" key="4">
    <source>
        <dbReference type="ARBA" id="ARBA00004991"/>
    </source>
</evidence>
<feature type="domain" description="Aminotransferase class I/classII large" evidence="10">
    <location>
        <begin position="121"/>
        <end position="472"/>
    </location>
</feature>
<proteinExistence type="inferred from homology"/>
<dbReference type="InterPro" id="IPR015421">
    <property type="entry name" value="PyrdxlP-dep_Trfase_major"/>
</dbReference>
<protein>
    <recommendedName>
        <fullName evidence="10">Aminotransferase class I/classII large domain-containing protein</fullName>
    </recommendedName>
</protein>
<dbReference type="InterPro" id="IPR050087">
    <property type="entry name" value="AON_synthase_class-II"/>
</dbReference>
<evidence type="ECO:0000256" key="3">
    <source>
        <dbReference type="ARBA" id="ARBA00004760"/>
    </source>
</evidence>
<evidence type="ECO:0000256" key="9">
    <source>
        <dbReference type="RuleBase" id="RU003693"/>
    </source>
</evidence>
<dbReference type="InterPro" id="IPR015422">
    <property type="entry name" value="PyrdxlP-dep_Trfase_small"/>
</dbReference>
<dbReference type="PROSITE" id="PS00599">
    <property type="entry name" value="AA_TRANSFER_CLASS_2"/>
    <property type="match status" value="1"/>
</dbReference>
<dbReference type="Pfam" id="PF00155">
    <property type="entry name" value="Aminotran_1_2"/>
    <property type="match status" value="1"/>
</dbReference>
<evidence type="ECO:0000256" key="1">
    <source>
        <dbReference type="ARBA" id="ARBA00001933"/>
    </source>
</evidence>
<evidence type="ECO:0000256" key="2">
    <source>
        <dbReference type="ARBA" id="ARBA00004389"/>
    </source>
</evidence>
<evidence type="ECO:0000259" key="10">
    <source>
        <dbReference type="Pfam" id="PF00155"/>
    </source>
</evidence>
<dbReference type="GO" id="GO:0005789">
    <property type="term" value="C:endoplasmic reticulum membrane"/>
    <property type="evidence" value="ECO:0007669"/>
    <property type="project" value="UniProtKB-SubCell"/>
</dbReference>
<dbReference type="SUPFAM" id="SSF53383">
    <property type="entry name" value="PLP-dependent transferases"/>
    <property type="match status" value="1"/>
</dbReference>
<dbReference type="Gene3D" id="3.40.640.10">
    <property type="entry name" value="Type I PLP-dependent aspartate aminotransferase-like (Major domain)"/>
    <property type="match status" value="1"/>
</dbReference>
<organism evidence="11">
    <name type="scientific">Araucaria cunninghamii</name>
    <name type="common">Hoop pine</name>
    <name type="synonym">Moreton Bay pine</name>
    <dbReference type="NCBI Taxonomy" id="56994"/>
    <lineage>
        <taxon>Eukaryota</taxon>
        <taxon>Viridiplantae</taxon>
        <taxon>Streptophyta</taxon>
        <taxon>Embryophyta</taxon>
        <taxon>Tracheophyta</taxon>
        <taxon>Spermatophyta</taxon>
        <taxon>Pinopsida</taxon>
        <taxon>Pinidae</taxon>
        <taxon>Conifers II</taxon>
        <taxon>Araucariales</taxon>
        <taxon>Araucariaceae</taxon>
        <taxon>Araucaria</taxon>
    </lineage>
</organism>
<name>A0A0D6QUT2_ARACU</name>
<dbReference type="PANTHER" id="PTHR13693">
    <property type="entry name" value="CLASS II AMINOTRANSFERASE/8-AMINO-7-OXONONANOATE SYNTHASE"/>
    <property type="match status" value="1"/>
</dbReference>
<dbReference type="AlphaFoldDB" id="A0A0D6QUT2"/>
<comment type="pathway">
    <text evidence="3">Lipid metabolism; sphingolipid metabolism.</text>
</comment>
<dbReference type="Gene3D" id="3.90.1150.10">
    <property type="entry name" value="Aspartate Aminotransferase, domain 1"/>
    <property type="match status" value="1"/>
</dbReference>